<keyword evidence="3" id="KW-1185">Reference proteome</keyword>
<feature type="transmembrane region" description="Helical" evidence="1">
    <location>
        <begin position="88"/>
        <end position="111"/>
    </location>
</feature>
<dbReference type="Proteomes" id="UP001330016">
    <property type="component" value="Unassembled WGS sequence"/>
</dbReference>
<feature type="transmembrane region" description="Helical" evidence="1">
    <location>
        <begin position="32"/>
        <end position="52"/>
    </location>
</feature>
<feature type="transmembrane region" description="Helical" evidence="1">
    <location>
        <begin position="7"/>
        <end position="26"/>
    </location>
</feature>
<evidence type="ECO:0008006" key="4">
    <source>
        <dbReference type="Google" id="ProtNLM"/>
    </source>
</evidence>
<keyword evidence="1" id="KW-1133">Transmembrane helix</keyword>
<evidence type="ECO:0000256" key="1">
    <source>
        <dbReference type="SAM" id="Phobius"/>
    </source>
</evidence>
<comment type="caution">
    <text evidence="2">The sequence shown here is derived from an EMBL/GenBank/DDBJ whole genome shotgun (WGS) entry which is preliminary data.</text>
</comment>
<feature type="transmembrane region" description="Helical" evidence="1">
    <location>
        <begin position="64"/>
        <end position="82"/>
    </location>
</feature>
<reference evidence="2 3" key="1">
    <citation type="submission" date="2023-02" db="EMBL/GenBank/DDBJ databases">
        <title>The predominant lactic acid bacteria and yeasts involved in the spontaneous fermentation of millet during the production of the traditional porridge Hausa koko in Ghana.</title>
        <authorList>
            <person name="Atter A."/>
            <person name="Diaz M."/>
        </authorList>
    </citation>
    <scope>NUCLEOTIDE SEQUENCE [LARGE SCALE GENOMIC DNA]</scope>
    <source>
        <strain evidence="2 3">FI11640</strain>
    </source>
</reference>
<gene>
    <name evidence="2" type="ORF">PS435_10780</name>
</gene>
<evidence type="ECO:0000313" key="2">
    <source>
        <dbReference type="EMBL" id="MEE6716342.1"/>
    </source>
</evidence>
<dbReference type="EMBL" id="JAQSGK010000032">
    <property type="protein sequence ID" value="MEE6716342.1"/>
    <property type="molecule type" value="Genomic_DNA"/>
</dbReference>
<sequence>MTNRYTPTQVISCLFVDIIAIGILPATPFWRIGFSLAYILLISVGILAIPNFRAIFRHINKANISRIVLALIVLILLLSITLDWRNSIFWWIANLLMALFIILGVITALVYGIHRNKTGSTSVH</sequence>
<evidence type="ECO:0000313" key="3">
    <source>
        <dbReference type="Proteomes" id="UP001330016"/>
    </source>
</evidence>
<dbReference type="RefSeq" id="WP_331244048.1">
    <property type="nucleotide sequence ID" value="NZ_JAQSGJ010000032.1"/>
</dbReference>
<name>A0ABU7T180_9LACO</name>
<protein>
    <recommendedName>
        <fullName evidence="4">DUF1616 domain-containing protein</fullName>
    </recommendedName>
</protein>
<keyword evidence="1" id="KW-0812">Transmembrane</keyword>
<organism evidence="2 3">
    <name type="scientific">Schleiferilactobacillus harbinensis</name>
    <dbReference type="NCBI Taxonomy" id="304207"/>
    <lineage>
        <taxon>Bacteria</taxon>
        <taxon>Bacillati</taxon>
        <taxon>Bacillota</taxon>
        <taxon>Bacilli</taxon>
        <taxon>Lactobacillales</taxon>
        <taxon>Lactobacillaceae</taxon>
        <taxon>Schleiferilactobacillus</taxon>
    </lineage>
</organism>
<keyword evidence="1" id="KW-0472">Membrane</keyword>
<proteinExistence type="predicted"/>
<accession>A0ABU7T180</accession>